<evidence type="ECO:0000313" key="3">
    <source>
        <dbReference type="EMBL" id="MFC6999085.1"/>
    </source>
</evidence>
<feature type="domain" description="SPW repeat-containing integral membrane" evidence="2">
    <location>
        <begin position="9"/>
        <end position="105"/>
    </location>
</feature>
<evidence type="ECO:0000259" key="2">
    <source>
        <dbReference type="Pfam" id="PF03779"/>
    </source>
</evidence>
<keyword evidence="4" id="KW-1185">Reference proteome</keyword>
<feature type="transmembrane region" description="Helical" evidence="1">
    <location>
        <begin position="36"/>
        <end position="57"/>
    </location>
</feature>
<reference evidence="4" key="1">
    <citation type="journal article" date="2019" name="Int. J. Syst. Evol. Microbiol.">
        <title>The Global Catalogue of Microorganisms (GCM) 10K type strain sequencing project: providing services to taxonomists for standard genome sequencing and annotation.</title>
        <authorList>
            <consortium name="The Broad Institute Genomics Platform"/>
            <consortium name="The Broad Institute Genome Sequencing Center for Infectious Disease"/>
            <person name="Wu L."/>
            <person name="Ma J."/>
        </authorList>
    </citation>
    <scope>NUCLEOTIDE SEQUENCE [LARGE SCALE GENOMIC DNA]</scope>
    <source>
        <strain evidence="4">CGMCC 4.7393</strain>
    </source>
</reference>
<protein>
    <submittedName>
        <fullName evidence="3">SPW repeat protein</fullName>
    </submittedName>
</protein>
<keyword evidence="1" id="KW-0472">Membrane</keyword>
<evidence type="ECO:0000313" key="4">
    <source>
        <dbReference type="Proteomes" id="UP001596405"/>
    </source>
</evidence>
<feature type="transmembrane region" description="Helical" evidence="1">
    <location>
        <begin position="12"/>
        <end position="30"/>
    </location>
</feature>
<sequence length="134" mass="15122">MKMLSTRTHGVLDYLVGILLIAAPFLFDFDRGGAETWVPIIVGAVILLQALMTDFEVGMFRAMSMNMHLNMDYLIGIFLAASPWIFNFDEYVYLPHLIVGIGIVLEAMMTRTVPEHGAATNTRHSYRNSTEHTR</sequence>
<keyword evidence="1" id="KW-1133">Transmembrane helix</keyword>
<feature type="transmembrane region" description="Helical" evidence="1">
    <location>
        <begin position="92"/>
        <end position="109"/>
    </location>
</feature>
<dbReference type="Proteomes" id="UP001596405">
    <property type="component" value="Unassembled WGS sequence"/>
</dbReference>
<dbReference type="EMBL" id="JBHSYQ010000015">
    <property type="protein sequence ID" value="MFC6999085.1"/>
    <property type="molecule type" value="Genomic_DNA"/>
</dbReference>
<comment type="caution">
    <text evidence="3">The sequence shown here is derived from an EMBL/GenBank/DDBJ whole genome shotgun (WGS) entry which is preliminary data.</text>
</comment>
<dbReference type="InterPro" id="IPR005530">
    <property type="entry name" value="SPW"/>
</dbReference>
<proteinExistence type="predicted"/>
<keyword evidence="1" id="KW-0812">Transmembrane</keyword>
<dbReference type="Pfam" id="PF03779">
    <property type="entry name" value="SPW"/>
    <property type="match status" value="1"/>
</dbReference>
<name>A0ABW2DN40_9BACT</name>
<feature type="transmembrane region" description="Helical" evidence="1">
    <location>
        <begin position="69"/>
        <end position="86"/>
    </location>
</feature>
<dbReference type="RefSeq" id="WP_066616853.1">
    <property type="nucleotide sequence ID" value="NZ_JBHSYQ010000015.1"/>
</dbReference>
<evidence type="ECO:0000256" key="1">
    <source>
        <dbReference type="SAM" id="Phobius"/>
    </source>
</evidence>
<gene>
    <name evidence="3" type="ORF">ACFQHR_15730</name>
</gene>
<organism evidence="3 4">
    <name type="scientific">Rufibacter roseus</name>
    <dbReference type="NCBI Taxonomy" id="1567108"/>
    <lineage>
        <taxon>Bacteria</taxon>
        <taxon>Pseudomonadati</taxon>
        <taxon>Bacteroidota</taxon>
        <taxon>Cytophagia</taxon>
        <taxon>Cytophagales</taxon>
        <taxon>Hymenobacteraceae</taxon>
        <taxon>Rufibacter</taxon>
    </lineage>
</organism>
<accession>A0ABW2DN40</accession>